<dbReference type="GO" id="GO:0061133">
    <property type="term" value="F:endopeptidase activator activity"/>
    <property type="evidence" value="ECO:0007669"/>
    <property type="project" value="TreeGrafter"/>
</dbReference>
<evidence type="ECO:0000256" key="5">
    <source>
        <dbReference type="ARBA" id="ARBA00023242"/>
    </source>
</evidence>
<protein>
    <recommendedName>
        <fullName evidence="6">Pru domain-containing protein</fullName>
    </recommendedName>
</protein>
<sequence length="169" mass="19728">MTTSFSENSKDLKKEHIKFKAGKMIRDGTTNIVKPDTRKGMIFLRTENDGLLHFYWKDRTTDIIEEDLIIFPGEAEFSCVKDSPNGRVFALHFKSSFQIFFFWMQDLNSDKDEYYVNKINEAIKNPVVGESNKYDKDSKVSETQFFNNEYDKCVKAVSLESEKENTETN</sequence>
<dbReference type="PANTHER" id="PTHR12225">
    <property type="entry name" value="ADHESION REGULATING MOLECULE 1 110 KDA CELL MEMBRANE GLYCOPROTEIN"/>
    <property type="match status" value="1"/>
</dbReference>
<proteinExistence type="predicted"/>
<evidence type="ECO:0000256" key="4">
    <source>
        <dbReference type="ARBA" id="ARBA00022942"/>
    </source>
</evidence>
<dbReference type="InterPro" id="IPR006773">
    <property type="entry name" value="Rpn13/ADRM1"/>
</dbReference>
<dbReference type="GeneID" id="28936612"/>
<dbReference type="Proteomes" id="UP000054454">
    <property type="component" value="Unassembled WGS sequence"/>
</dbReference>
<dbReference type="CDD" id="cd13314">
    <property type="entry name" value="PH_Rpn13"/>
    <property type="match status" value="1"/>
</dbReference>
<dbReference type="InterPro" id="IPR038633">
    <property type="entry name" value="Rpn13/ADRM1_Pru_sf"/>
</dbReference>
<evidence type="ECO:0000256" key="1">
    <source>
        <dbReference type="ARBA" id="ARBA00004123"/>
    </source>
</evidence>
<dbReference type="VEuPathDB" id="FungiDB:T552_01844"/>
<reference evidence="8" key="1">
    <citation type="journal article" date="2016" name="Nat. Commun.">
        <title>Genome analysis of three Pneumocystis species reveals adaptation mechanisms to life exclusively in mammalian hosts.</title>
        <authorList>
            <person name="Ma L."/>
            <person name="Chen Z."/>
            <person name="Huang D.W."/>
            <person name="Kutty G."/>
            <person name="Ishihara M."/>
            <person name="Wang H."/>
            <person name="Abouelleil A."/>
            <person name="Bishop L."/>
            <person name="Davey E."/>
            <person name="Deng R."/>
            <person name="Deng X."/>
            <person name="Fan L."/>
            <person name="Fantoni G."/>
            <person name="Fitzgerald M."/>
            <person name="Gogineni E."/>
            <person name="Goldberg J.M."/>
            <person name="Handley G."/>
            <person name="Hu X."/>
            <person name="Huber C."/>
            <person name="Jiao X."/>
            <person name="Jones K."/>
            <person name="Levin J.Z."/>
            <person name="Liu Y."/>
            <person name="Macdonald P."/>
            <person name="Melnikov A."/>
            <person name="Raley C."/>
            <person name="Sassi M."/>
            <person name="Sherman B.T."/>
            <person name="Song X."/>
            <person name="Sykes S."/>
            <person name="Tran B."/>
            <person name="Walsh L."/>
            <person name="Xia Y."/>
            <person name="Yang J."/>
            <person name="Young S."/>
            <person name="Zeng Q."/>
            <person name="Zheng X."/>
            <person name="Stephens R."/>
            <person name="Nusbaum C."/>
            <person name="Birren B.W."/>
            <person name="Azadi P."/>
            <person name="Lempicki R.A."/>
            <person name="Cuomo C.A."/>
            <person name="Kovacs J.A."/>
        </authorList>
    </citation>
    <scope>NUCLEOTIDE SEQUENCE [LARGE SCALE GENOMIC DNA]</scope>
    <source>
        <strain evidence="8">B80</strain>
    </source>
</reference>
<feature type="domain" description="Pru" evidence="6">
    <location>
        <begin position="11"/>
        <end position="126"/>
    </location>
</feature>
<keyword evidence="4" id="KW-0647">Proteasome</keyword>
<evidence type="ECO:0000313" key="7">
    <source>
        <dbReference type="EMBL" id="KTW28583.1"/>
    </source>
</evidence>
<dbReference type="Pfam" id="PF04683">
    <property type="entry name" value="Rpn13_ADRM1_Pru"/>
    <property type="match status" value="1"/>
</dbReference>
<dbReference type="GO" id="GO:0070628">
    <property type="term" value="F:proteasome binding"/>
    <property type="evidence" value="ECO:0007669"/>
    <property type="project" value="TreeGrafter"/>
</dbReference>
<organism evidence="7 8">
    <name type="scientific">Pneumocystis carinii (strain B80)</name>
    <name type="common">Rat pneumocystis pneumonia agent</name>
    <name type="synonym">Pneumocystis carinii f. sp. carinii</name>
    <dbReference type="NCBI Taxonomy" id="1408658"/>
    <lineage>
        <taxon>Eukaryota</taxon>
        <taxon>Fungi</taxon>
        <taxon>Dikarya</taxon>
        <taxon>Ascomycota</taxon>
        <taxon>Taphrinomycotina</taxon>
        <taxon>Pneumocystomycetes</taxon>
        <taxon>Pneumocystaceae</taxon>
        <taxon>Pneumocystis</taxon>
    </lineage>
</organism>
<dbReference type="Gene3D" id="2.30.29.70">
    <property type="entry name" value="Proteasomal ubiquitin receptor Rpn13/ADRM1"/>
    <property type="match status" value="1"/>
</dbReference>
<evidence type="ECO:0000313" key="8">
    <source>
        <dbReference type="Proteomes" id="UP000054454"/>
    </source>
</evidence>
<dbReference type="GO" id="GO:0008541">
    <property type="term" value="C:proteasome regulatory particle, lid subcomplex"/>
    <property type="evidence" value="ECO:0007669"/>
    <property type="project" value="TreeGrafter"/>
</dbReference>
<evidence type="ECO:0000256" key="2">
    <source>
        <dbReference type="ARBA" id="ARBA00004496"/>
    </source>
</evidence>
<keyword evidence="5" id="KW-0539">Nucleus</keyword>
<dbReference type="GO" id="GO:0005634">
    <property type="term" value="C:nucleus"/>
    <property type="evidence" value="ECO:0007669"/>
    <property type="project" value="UniProtKB-SubCell"/>
</dbReference>
<keyword evidence="8" id="KW-1185">Reference proteome</keyword>
<dbReference type="EMBL" id="LFVZ01000007">
    <property type="protein sequence ID" value="KTW28583.1"/>
    <property type="molecule type" value="Genomic_DNA"/>
</dbReference>
<name>A0A0W4ZJN8_PNEC8</name>
<dbReference type="GO" id="GO:0005737">
    <property type="term" value="C:cytoplasm"/>
    <property type="evidence" value="ECO:0007669"/>
    <property type="project" value="UniProtKB-SubCell"/>
</dbReference>
<dbReference type="InterPro" id="IPR044868">
    <property type="entry name" value="Rpn13/ADRM1_Pru"/>
</dbReference>
<dbReference type="AlphaFoldDB" id="A0A0W4ZJN8"/>
<evidence type="ECO:0000259" key="6">
    <source>
        <dbReference type="PROSITE" id="PS51917"/>
    </source>
</evidence>
<gene>
    <name evidence="7" type="ORF">T552_01844</name>
</gene>
<evidence type="ECO:0000256" key="3">
    <source>
        <dbReference type="ARBA" id="ARBA00022490"/>
    </source>
</evidence>
<dbReference type="PROSITE" id="PS51917">
    <property type="entry name" value="PRU"/>
    <property type="match status" value="1"/>
</dbReference>
<accession>A0A0W4ZJN8</accession>
<dbReference type="RefSeq" id="XP_018226126.1">
    <property type="nucleotide sequence ID" value="XM_018370409.1"/>
</dbReference>
<comment type="subcellular location">
    <subcellularLocation>
        <location evidence="2">Cytoplasm</location>
    </subcellularLocation>
    <subcellularLocation>
        <location evidence="1">Nucleus</location>
    </subcellularLocation>
</comment>
<dbReference type="OrthoDB" id="340431at2759"/>
<comment type="caution">
    <text evidence="7">The sequence shown here is derived from an EMBL/GenBank/DDBJ whole genome shotgun (WGS) entry which is preliminary data.</text>
</comment>
<keyword evidence="3" id="KW-0963">Cytoplasm</keyword>
<dbReference type="FunFam" id="2.30.29.70:FF:000001">
    <property type="entry name" value="Proteasomal ubiquitin receptor ADRM1"/>
    <property type="match status" value="1"/>
</dbReference>
<dbReference type="PANTHER" id="PTHR12225:SF0">
    <property type="entry name" value="PROTEASOMAL UBIQUITIN RECEPTOR ADRM1"/>
    <property type="match status" value="1"/>
</dbReference>